<dbReference type="RefSeq" id="WP_192143535.1">
    <property type="nucleotide sequence ID" value="NZ_JACYXZ010000003.1"/>
</dbReference>
<gene>
    <name evidence="7" type="ORF">IE331_11260</name>
</gene>
<evidence type="ECO:0000313" key="8">
    <source>
        <dbReference type="Proteomes" id="UP000616839"/>
    </source>
</evidence>
<feature type="domain" description="Sodium/calcium exchanger membrane region" evidence="6">
    <location>
        <begin position="3"/>
        <end position="142"/>
    </location>
</feature>
<comment type="subcellular location">
    <subcellularLocation>
        <location evidence="1">Membrane</location>
        <topology evidence="1">Multi-pass membrane protein</topology>
    </subcellularLocation>
</comment>
<proteinExistence type="predicted"/>
<dbReference type="AlphaFoldDB" id="A0A927K4S9"/>
<comment type="caution">
    <text evidence="7">The sequence shown here is derived from an EMBL/GenBank/DDBJ whole genome shotgun (WGS) entry which is preliminary data.</text>
</comment>
<reference evidence="7" key="1">
    <citation type="submission" date="2020-09" db="EMBL/GenBank/DDBJ databases">
        <title>Nocardioides sp. strain MJB4 16S ribosomal RNA gene Genome sequencing and assembly.</title>
        <authorList>
            <person name="Kim I."/>
        </authorList>
    </citation>
    <scope>NUCLEOTIDE SEQUENCE</scope>
    <source>
        <strain evidence="7">MJB4</strain>
    </source>
</reference>
<dbReference type="Pfam" id="PF01699">
    <property type="entry name" value="Na_Ca_ex"/>
    <property type="match status" value="2"/>
</dbReference>
<dbReference type="GO" id="GO:0005262">
    <property type="term" value="F:calcium channel activity"/>
    <property type="evidence" value="ECO:0007669"/>
    <property type="project" value="TreeGrafter"/>
</dbReference>
<dbReference type="InterPro" id="IPR004481">
    <property type="entry name" value="K/Na/Ca-exchanger"/>
</dbReference>
<evidence type="ECO:0000313" key="7">
    <source>
        <dbReference type="EMBL" id="MBD8870202.1"/>
    </source>
</evidence>
<evidence type="ECO:0000259" key="6">
    <source>
        <dbReference type="Pfam" id="PF01699"/>
    </source>
</evidence>
<evidence type="ECO:0000256" key="1">
    <source>
        <dbReference type="ARBA" id="ARBA00004141"/>
    </source>
</evidence>
<feature type="transmembrane region" description="Helical" evidence="5">
    <location>
        <begin position="167"/>
        <end position="187"/>
    </location>
</feature>
<dbReference type="InterPro" id="IPR004837">
    <property type="entry name" value="NaCa_Exmemb"/>
</dbReference>
<evidence type="ECO:0000256" key="5">
    <source>
        <dbReference type="SAM" id="Phobius"/>
    </source>
</evidence>
<dbReference type="Gene3D" id="1.20.1420.30">
    <property type="entry name" value="NCX, central ion-binding region"/>
    <property type="match status" value="1"/>
</dbReference>
<feature type="transmembrane region" description="Helical" evidence="5">
    <location>
        <begin position="296"/>
        <end position="312"/>
    </location>
</feature>
<feature type="domain" description="Sodium/calcium exchanger membrane region" evidence="6">
    <location>
        <begin position="168"/>
        <end position="311"/>
    </location>
</feature>
<keyword evidence="3 5" id="KW-1133">Transmembrane helix</keyword>
<dbReference type="PANTHER" id="PTHR10846:SF8">
    <property type="entry name" value="INNER MEMBRANE PROTEIN YRBG"/>
    <property type="match status" value="1"/>
</dbReference>
<name>A0A927K4S9_9ACTN</name>
<protein>
    <submittedName>
        <fullName evidence="7">Calcium/sodium antiporter</fullName>
    </submittedName>
</protein>
<feature type="transmembrane region" description="Helical" evidence="5">
    <location>
        <begin position="104"/>
        <end position="123"/>
    </location>
</feature>
<keyword evidence="2 5" id="KW-0812">Transmembrane</keyword>
<dbReference type="Gene3D" id="6.10.280.80">
    <property type="entry name" value="NCX, peripheral helical region"/>
    <property type="match status" value="1"/>
</dbReference>
<keyword evidence="8" id="KW-1185">Reference proteome</keyword>
<feature type="transmembrane region" description="Helical" evidence="5">
    <location>
        <begin position="233"/>
        <end position="255"/>
    </location>
</feature>
<evidence type="ECO:0000256" key="4">
    <source>
        <dbReference type="ARBA" id="ARBA00023136"/>
    </source>
</evidence>
<dbReference type="GO" id="GO:0006874">
    <property type="term" value="P:intracellular calcium ion homeostasis"/>
    <property type="evidence" value="ECO:0007669"/>
    <property type="project" value="TreeGrafter"/>
</dbReference>
<dbReference type="EMBL" id="JACYXZ010000003">
    <property type="protein sequence ID" value="MBD8870202.1"/>
    <property type="molecule type" value="Genomic_DNA"/>
</dbReference>
<organism evidence="7 8">
    <name type="scientific">Nocardioides donggukensis</name>
    <dbReference type="NCBI Taxonomy" id="2774019"/>
    <lineage>
        <taxon>Bacteria</taxon>
        <taxon>Bacillati</taxon>
        <taxon>Actinomycetota</taxon>
        <taxon>Actinomycetes</taxon>
        <taxon>Propionibacteriales</taxon>
        <taxon>Nocardioidaceae</taxon>
        <taxon>Nocardioides</taxon>
    </lineage>
</organism>
<accession>A0A927K4S9</accession>
<keyword evidence="4 5" id="KW-0472">Membrane</keyword>
<evidence type="ECO:0000256" key="2">
    <source>
        <dbReference type="ARBA" id="ARBA00022692"/>
    </source>
</evidence>
<feature type="transmembrane region" description="Helical" evidence="5">
    <location>
        <begin position="267"/>
        <end position="284"/>
    </location>
</feature>
<sequence length="357" mass="36160">MTAVLLLLAGVVLLVAGGESLVRGASTIARAFGLSPLVVGLTVVSFATSAPELAVTVQASLSGRPGLAVGNVVGSNVANILLVVGVAGTIISLAVQSPVVRRDVPVLIALSLLFWVMAADGSVSTPDGVVLLGLLLTYTTVTVVRSRRGSDPGPVEEAPGAPGGAPVAALLVVAGVGLLVWGASWLVSGAATIATSLGLSETVVGLTVVAIGTSLPELTTSVTAAIRGSVEMAVGNAVGSCIFNLGAVMGLTAVISPSGVPVTDGAATFDIPVMVAVMMALLPIAFTGRRVAKREAWLFVGYYLAYTAYLLLDSAGHDALPQFSWVMLAFVIPITVLTLGLLVVQEVRVRRSRSRTT</sequence>
<dbReference type="InterPro" id="IPR044880">
    <property type="entry name" value="NCX_ion-bd_dom_sf"/>
</dbReference>
<feature type="transmembrane region" description="Helical" evidence="5">
    <location>
        <begin position="77"/>
        <end position="95"/>
    </location>
</feature>
<dbReference type="Proteomes" id="UP000616839">
    <property type="component" value="Unassembled WGS sequence"/>
</dbReference>
<dbReference type="PANTHER" id="PTHR10846">
    <property type="entry name" value="SODIUM/POTASSIUM/CALCIUM EXCHANGER"/>
    <property type="match status" value="1"/>
</dbReference>
<dbReference type="GO" id="GO:0008273">
    <property type="term" value="F:calcium, potassium:sodium antiporter activity"/>
    <property type="evidence" value="ECO:0007669"/>
    <property type="project" value="TreeGrafter"/>
</dbReference>
<dbReference type="GO" id="GO:0005886">
    <property type="term" value="C:plasma membrane"/>
    <property type="evidence" value="ECO:0007669"/>
    <property type="project" value="TreeGrafter"/>
</dbReference>
<feature type="transmembrane region" description="Helical" evidence="5">
    <location>
        <begin position="324"/>
        <end position="344"/>
    </location>
</feature>
<evidence type="ECO:0000256" key="3">
    <source>
        <dbReference type="ARBA" id="ARBA00022989"/>
    </source>
</evidence>
<dbReference type="NCBIfam" id="TIGR00367">
    <property type="entry name" value="calcium/sodium antiporter"/>
    <property type="match status" value="1"/>
</dbReference>